<dbReference type="EnsemblPlants" id="Pp3c1_37440V3.2">
    <property type="protein sequence ID" value="Pp3c1_37440V3.2"/>
    <property type="gene ID" value="Pp3c1_37440"/>
</dbReference>
<protein>
    <submittedName>
        <fullName evidence="2 3">Uncharacterized protein</fullName>
    </submittedName>
</protein>
<dbReference type="Pfam" id="PF04749">
    <property type="entry name" value="PLAC8"/>
    <property type="match status" value="1"/>
</dbReference>
<gene>
    <name evidence="3" type="primary">LOC112295168</name>
    <name evidence="2" type="ORF">PHYPA_001741</name>
</gene>
<accession>A0A2K1LBB4</accession>
<evidence type="ECO:0000313" key="4">
    <source>
        <dbReference type="Proteomes" id="UP000006727"/>
    </source>
</evidence>
<dbReference type="PANTHER" id="PTHR15907">
    <property type="entry name" value="DUF614 FAMILY PROTEIN-RELATED"/>
    <property type="match status" value="1"/>
</dbReference>
<dbReference type="PaxDb" id="3218-PP1S28_13V6.1"/>
<proteinExistence type="predicted"/>
<reference evidence="3" key="3">
    <citation type="submission" date="2020-12" db="UniProtKB">
        <authorList>
            <consortium name="EnsemblPlants"/>
        </authorList>
    </citation>
    <scope>IDENTIFICATION</scope>
</reference>
<dbReference type="OrthoDB" id="1045822at2759"/>
<evidence type="ECO:0000313" key="2">
    <source>
        <dbReference type="EMBL" id="PNR63316.1"/>
    </source>
</evidence>
<evidence type="ECO:0000313" key="3">
    <source>
        <dbReference type="EnsemblPlants" id="Pp3c1_37440V3.1"/>
    </source>
</evidence>
<evidence type="ECO:0000256" key="1">
    <source>
        <dbReference type="SAM" id="MobiDB-lite"/>
    </source>
</evidence>
<dbReference type="InterPro" id="IPR006461">
    <property type="entry name" value="PLAC_motif_containing"/>
</dbReference>
<dbReference type="EMBL" id="ABEU02000001">
    <property type="protein sequence ID" value="PNR63316.1"/>
    <property type="molecule type" value="Genomic_DNA"/>
</dbReference>
<dbReference type="GeneID" id="112295168"/>
<dbReference type="EnsemblPlants" id="Pp3c1_37440V3.1">
    <property type="protein sequence ID" value="Pp3c1_37440V3.1"/>
    <property type="gene ID" value="Pp3c1_37440"/>
</dbReference>
<reference evidence="2 4" key="2">
    <citation type="journal article" date="2018" name="Plant J.">
        <title>The Physcomitrella patens chromosome-scale assembly reveals moss genome structure and evolution.</title>
        <authorList>
            <person name="Lang D."/>
            <person name="Ullrich K.K."/>
            <person name="Murat F."/>
            <person name="Fuchs J."/>
            <person name="Jenkins J."/>
            <person name="Haas F.B."/>
            <person name="Piednoel M."/>
            <person name="Gundlach H."/>
            <person name="Van Bel M."/>
            <person name="Meyberg R."/>
            <person name="Vives C."/>
            <person name="Morata J."/>
            <person name="Symeonidi A."/>
            <person name="Hiss M."/>
            <person name="Muchero W."/>
            <person name="Kamisugi Y."/>
            <person name="Saleh O."/>
            <person name="Blanc G."/>
            <person name="Decker E.L."/>
            <person name="van Gessel N."/>
            <person name="Grimwood J."/>
            <person name="Hayes R.D."/>
            <person name="Graham S.W."/>
            <person name="Gunter L.E."/>
            <person name="McDaniel S.F."/>
            <person name="Hoernstein S.N.W."/>
            <person name="Larsson A."/>
            <person name="Li F.W."/>
            <person name="Perroud P.F."/>
            <person name="Phillips J."/>
            <person name="Ranjan P."/>
            <person name="Rokshar D.S."/>
            <person name="Rothfels C.J."/>
            <person name="Schneider L."/>
            <person name="Shu S."/>
            <person name="Stevenson D.W."/>
            <person name="Thummler F."/>
            <person name="Tillich M."/>
            <person name="Villarreal Aguilar J.C."/>
            <person name="Widiez T."/>
            <person name="Wong G.K."/>
            <person name="Wymore A."/>
            <person name="Zhang Y."/>
            <person name="Zimmer A.D."/>
            <person name="Quatrano R.S."/>
            <person name="Mayer K.F.X."/>
            <person name="Goodstein D."/>
            <person name="Casacuberta J.M."/>
            <person name="Vandepoele K."/>
            <person name="Reski R."/>
            <person name="Cuming A.C."/>
            <person name="Tuskan G.A."/>
            <person name="Maumus F."/>
            <person name="Salse J."/>
            <person name="Schmutz J."/>
            <person name="Rensing S.A."/>
        </authorList>
    </citation>
    <scope>NUCLEOTIDE SEQUENCE [LARGE SCALE GENOMIC DNA]</scope>
    <source>
        <strain evidence="3 4">cv. Gransden 2004</strain>
    </source>
</reference>
<keyword evidence="4" id="KW-1185">Reference proteome</keyword>
<name>A0A2K1LBB4_PHYPA</name>
<organism evidence="2">
    <name type="scientific">Physcomitrium patens</name>
    <name type="common">Spreading-leaved earth moss</name>
    <name type="synonym">Physcomitrella patens</name>
    <dbReference type="NCBI Taxonomy" id="3218"/>
    <lineage>
        <taxon>Eukaryota</taxon>
        <taxon>Viridiplantae</taxon>
        <taxon>Streptophyta</taxon>
        <taxon>Embryophyta</taxon>
        <taxon>Bryophyta</taxon>
        <taxon>Bryophytina</taxon>
        <taxon>Bryopsida</taxon>
        <taxon>Funariidae</taxon>
        <taxon>Funariales</taxon>
        <taxon>Funariaceae</taxon>
        <taxon>Physcomitrium</taxon>
    </lineage>
</organism>
<dbReference type="Gramene" id="Pp3c1_37440V3.2">
    <property type="protein sequence ID" value="Pp3c1_37440V3.2"/>
    <property type="gene ID" value="Pp3c1_37440"/>
</dbReference>
<dbReference type="AlphaFoldDB" id="A0A2K1LBB4"/>
<dbReference type="STRING" id="3218.A0A2K1LBB4"/>
<dbReference type="Proteomes" id="UP000006727">
    <property type="component" value="Chromosome 1"/>
</dbReference>
<dbReference type="Gramene" id="Pp3c1_37440V3.1">
    <property type="protein sequence ID" value="Pp3c1_37440V3.1"/>
    <property type="gene ID" value="Pp3c1_37440"/>
</dbReference>
<feature type="region of interest" description="Disordered" evidence="1">
    <location>
        <begin position="1"/>
        <end position="21"/>
    </location>
</feature>
<reference evidence="2 4" key="1">
    <citation type="journal article" date="2008" name="Science">
        <title>The Physcomitrella genome reveals evolutionary insights into the conquest of land by plants.</title>
        <authorList>
            <person name="Rensing S."/>
            <person name="Lang D."/>
            <person name="Zimmer A."/>
            <person name="Terry A."/>
            <person name="Salamov A."/>
            <person name="Shapiro H."/>
            <person name="Nishiyama T."/>
            <person name="Perroud P.-F."/>
            <person name="Lindquist E."/>
            <person name="Kamisugi Y."/>
            <person name="Tanahashi T."/>
            <person name="Sakakibara K."/>
            <person name="Fujita T."/>
            <person name="Oishi K."/>
            <person name="Shin-I T."/>
            <person name="Kuroki Y."/>
            <person name="Toyoda A."/>
            <person name="Suzuki Y."/>
            <person name="Hashimoto A."/>
            <person name="Yamaguchi K."/>
            <person name="Sugano A."/>
            <person name="Kohara Y."/>
            <person name="Fujiyama A."/>
            <person name="Anterola A."/>
            <person name="Aoki S."/>
            <person name="Ashton N."/>
            <person name="Barbazuk W.B."/>
            <person name="Barker E."/>
            <person name="Bennetzen J."/>
            <person name="Bezanilla M."/>
            <person name="Blankenship R."/>
            <person name="Cho S.H."/>
            <person name="Dutcher S."/>
            <person name="Estelle M."/>
            <person name="Fawcett J.A."/>
            <person name="Gundlach H."/>
            <person name="Hanada K."/>
            <person name="Heyl A."/>
            <person name="Hicks K.A."/>
            <person name="Hugh J."/>
            <person name="Lohr M."/>
            <person name="Mayer K."/>
            <person name="Melkozernov A."/>
            <person name="Murata T."/>
            <person name="Nelson D."/>
            <person name="Pils B."/>
            <person name="Prigge M."/>
            <person name="Reiss B."/>
            <person name="Renner T."/>
            <person name="Rombauts S."/>
            <person name="Rushton P."/>
            <person name="Sanderfoot A."/>
            <person name="Schween G."/>
            <person name="Shiu S.-H."/>
            <person name="Stueber K."/>
            <person name="Theodoulou F.L."/>
            <person name="Tu H."/>
            <person name="Van de Peer Y."/>
            <person name="Verrier P.J."/>
            <person name="Waters E."/>
            <person name="Wood A."/>
            <person name="Yang L."/>
            <person name="Cove D."/>
            <person name="Cuming A."/>
            <person name="Hasebe M."/>
            <person name="Lucas S."/>
            <person name="Mishler D.B."/>
            <person name="Reski R."/>
            <person name="Grigoriev I."/>
            <person name="Quatrano R.S."/>
            <person name="Boore J.L."/>
        </authorList>
    </citation>
    <scope>NUCLEOTIDE SEQUENCE [LARGE SCALE GENOMIC DNA]</scope>
    <source>
        <strain evidence="3 4">cv. Gransden 2004</strain>
    </source>
</reference>
<dbReference type="RefSeq" id="XP_024402199.1">
    <property type="nucleotide sequence ID" value="XM_024546431.2"/>
</dbReference>
<dbReference type="NCBIfam" id="TIGR01571">
    <property type="entry name" value="A_thal_Cys_rich"/>
    <property type="match status" value="1"/>
</dbReference>
<sequence length="184" mass="20970">MGATSGQSTQPFIGNEQPQSNATVEHHGYPVIRSEPPLAVNYYGGSHQVVHVYTDNDWTTGILGCMEDVPNCVFTMVCPCLAFGRVVEHLDDGNTPCITAALVWYVIQQLTSCGCVYSYGYRKKLRRKYNLPSRPLPDWFVHYFCWSCAICQETREIKNREVINRYYAGGVMLPPPRQSFPHRW</sequence>